<dbReference type="Gene3D" id="3.40.50.10400">
    <property type="entry name" value="Hypothetical protein PA1492"/>
    <property type="match status" value="1"/>
</dbReference>
<reference evidence="2 3" key="1">
    <citation type="submission" date="2023-10" db="EMBL/GenBank/DDBJ databases">
        <title>A novel Glycoside Hydrolase 43-Like Enzyme from Clostrdium boliviensis is an Endo-xylanase, and a Candidate for Xylooligosaccharides Production from Different Xylan Substrates.</title>
        <authorList>
            <person name="Alvarez M.T."/>
            <person name="Rocabado-Villegas L.R."/>
            <person name="Salas-Veizaga D.M."/>
            <person name="Linares-Pasten J.A."/>
            <person name="Gudmundsdottir E.E."/>
            <person name="Hreggvidsson G.O."/>
            <person name="Adlercreutz P."/>
            <person name="Nordberg Karlsson E."/>
        </authorList>
    </citation>
    <scope>NUCLEOTIDE SEQUENCE [LARGE SCALE GENOMIC DNA]</scope>
    <source>
        <strain evidence="2 3">E-1</strain>
    </source>
</reference>
<comment type="caution">
    <text evidence="2">The sequence shown here is derived from an EMBL/GenBank/DDBJ whole genome shotgun (WGS) entry which is preliminary data.</text>
</comment>
<dbReference type="Proteomes" id="UP001276854">
    <property type="component" value="Unassembled WGS sequence"/>
</dbReference>
<evidence type="ECO:0000313" key="2">
    <source>
        <dbReference type="EMBL" id="MDW2797605.1"/>
    </source>
</evidence>
<dbReference type="InterPro" id="IPR056670">
    <property type="entry name" value="DUF7768"/>
</dbReference>
<accession>A0ABU4GJ23</accession>
<dbReference type="Pfam" id="PF24963">
    <property type="entry name" value="DUF7768"/>
    <property type="match status" value="1"/>
</dbReference>
<dbReference type="EMBL" id="JAWONS010000124">
    <property type="protein sequence ID" value="MDW2797605.1"/>
    <property type="molecule type" value="Genomic_DNA"/>
</dbReference>
<feature type="domain" description="DUF7768" evidence="1">
    <location>
        <begin position="2"/>
        <end position="98"/>
    </location>
</feature>
<proteinExistence type="predicted"/>
<dbReference type="RefSeq" id="WP_318063856.1">
    <property type="nucleotide sequence ID" value="NZ_JAWONS010000124.1"/>
</dbReference>
<sequence>MKLVYICSPYAGEVERNIRFAQEACHYAISQNCAPVAVHLIYPQLLDDMVPKERKIGIQMGLRILITCEELWLCGSCISTGMLYELKEAEQLGVPVRKVSEEEIMEHSKIRKEFMSEEGPSTGIRY</sequence>
<evidence type="ECO:0000313" key="3">
    <source>
        <dbReference type="Proteomes" id="UP001276854"/>
    </source>
</evidence>
<keyword evidence="3" id="KW-1185">Reference proteome</keyword>
<organism evidence="2 3">
    <name type="scientific">Clostridium boliviensis</name>
    <dbReference type="NCBI Taxonomy" id="318465"/>
    <lineage>
        <taxon>Bacteria</taxon>
        <taxon>Bacillati</taxon>
        <taxon>Bacillota</taxon>
        <taxon>Clostridia</taxon>
        <taxon>Eubacteriales</taxon>
        <taxon>Clostridiaceae</taxon>
        <taxon>Clostridium</taxon>
    </lineage>
</organism>
<name>A0ABU4GJ23_9CLOT</name>
<protein>
    <submittedName>
        <fullName evidence="2">DUF4406 domain-containing protein</fullName>
    </submittedName>
</protein>
<evidence type="ECO:0000259" key="1">
    <source>
        <dbReference type="Pfam" id="PF24963"/>
    </source>
</evidence>
<gene>
    <name evidence="2" type="ORF">RZO55_08455</name>
</gene>